<comment type="caution">
    <text evidence="1">The sequence shown here is derived from an EMBL/GenBank/DDBJ whole genome shotgun (WGS) entry which is preliminary data.</text>
</comment>
<dbReference type="GO" id="GO:0008081">
    <property type="term" value="F:phosphoric diester hydrolase activity"/>
    <property type="evidence" value="ECO:0007669"/>
    <property type="project" value="InterPro"/>
</dbReference>
<keyword evidence="2" id="KW-1185">Reference proteome</keyword>
<dbReference type="InterPro" id="IPR017946">
    <property type="entry name" value="PLC-like_Pdiesterase_TIM-brl"/>
</dbReference>
<dbReference type="EMBL" id="JAJSOW010000101">
    <property type="protein sequence ID" value="KAI9182532.1"/>
    <property type="molecule type" value="Genomic_DNA"/>
</dbReference>
<reference evidence="1" key="1">
    <citation type="journal article" date="2022" name="Plant J.">
        <title>Strategies of tolerance reflected in two North American maple genomes.</title>
        <authorList>
            <person name="McEvoy S.L."/>
            <person name="Sezen U.U."/>
            <person name="Trouern-Trend A."/>
            <person name="McMahon S.M."/>
            <person name="Schaberg P.G."/>
            <person name="Yang J."/>
            <person name="Wegrzyn J.L."/>
            <person name="Swenson N.G."/>
        </authorList>
    </citation>
    <scope>NUCLEOTIDE SEQUENCE</scope>
    <source>
        <strain evidence="1">91603</strain>
    </source>
</reference>
<evidence type="ECO:0000313" key="1">
    <source>
        <dbReference type="EMBL" id="KAI9182532.1"/>
    </source>
</evidence>
<dbReference type="GO" id="GO:0006629">
    <property type="term" value="P:lipid metabolic process"/>
    <property type="evidence" value="ECO:0007669"/>
    <property type="project" value="InterPro"/>
</dbReference>
<accession>A0AAD5J367</accession>
<reference evidence="1" key="2">
    <citation type="submission" date="2023-02" db="EMBL/GenBank/DDBJ databases">
        <authorList>
            <person name="Swenson N.G."/>
            <person name="Wegrzyn J.L."/>
            <person name="Mcevoy S.L."/>
        </authorList>
    </citation>
    <scope>NUCLEOTIDE SEQUENCE</scope>
    <source>
        <strain evidence="1">91603</strain>
        <tissue evidence="1">Leaf</tissue>
    </source>
</reference>
<evidence type="ECO:0000313" key="2">
    <source>
        <dbReference type="Proteomes" id="UP001064489"/>
    </source>
</evidence>
<organism evidence="1 2">
    <name type="scientific">Acer negundo</name>
    <name type="common">Box elder</name>
    <dbReference type="NCBI Taxonomy" id="4023"/>
    <lineage>
        <taxon>Eukaryota</taxon>
        <taxon>Viridiplantae</taxon>
        <taxon>Streptophyta</taxon>
        <taxon>Embryophyta</taxon>
        <taxon>Tracheophyta</taxon>
        <taxon>Spermatophyta</taxon>
        <taxon>Magnoliopsida</taxon>
        <taxon>eudicotyledons</taxon>
        <taxon>Gunneridae</taxon>
        <taxon>Pentapetalae</taxon>
        <taxon>rosids</taxon>
        <taxon>malvids</taxon>
        <taxon>Sapindales</taxon>
        <taxon>Sapindaceae</taxon>
        <taxon>Hippocastanoideae</taxon>
        <taxon>Acereae</taxon>
        <taxon>Acer</taxon>
    </lineage>
</organism>
<dbReference type="SUPFAM" id="SSF51695">
    <property type="entry name" value="PLC-like phosphodiesterases"/>
    <property type="match status" value="1"/>
</dbReference>
<gene>
    <name evidence="1" type="ORF">LWI28_026280</name>
</gene>
<dbReference type="AlphaFoldDB" id="A0AAD5J367"/>
<protein>
    <submittedName>
        <fullName evidence="1">Uncharacterized protein</fullName>
    </submittedName>
</protein>
<name>A0AAD5J367_ACENE</name>
<dbReference type="Proteomes" id="UP001064489">
    <property type="component" value="Chromosome 4"/>
</dbReference>
<proteinExistence type="predicted"/>
<sequence length="220" mass="24650">MPEVITLTAMRGVSKAGLVTGVKSEQVDRIPLLRPHVPSVWRHGGTVCDKLEEGEDDVKSSCLLFPERHTCYNGWDQRSRSREGELTPKTRPQFGLPESLVIAGQPYSGEFVPSQIGSFASRDLLLFFIINLKHLKDQRPVSSKKFFYRVENKVTPQVDNPIVCVQPVTYRIHGYARLFITQCHSQGCADRLQIFSTDFIDGDFVDACTGATHARIEGKA</sequence>